<accession>A0ABW7HKJ9</accession>
<dbReference type="Proteomes" id="UP001606134">
    <property type="component" value="Unassembled WGS sequence"/>
</dbReference>
<keyword evidence="3" id="KW-1185">Reference proteome</keyword>
<proteinExistence type="predicted"/>
<comment type="caution">
    <text evidence="2">The sequence shown here is derived from an EMBL/GenBank/DDBJ whole genome shotgun (WGS) entry which is preliminary data.</text>
</comment>
<reference evidence="2 3" key="1">
    <citation type="submission" date="2024-08" db="EMBL/GenBank/DDBJ databases">
        <authorList>
            <person name="Lu H."/>
        </authorList>
    </citation>
    <scope>NUCLEOTIDE SEQUENCE [LARGE SCALE GENOMIC DNA]</scope>
    <source>
        <strain evidence="2 3">BYS78W</strain>
    </source>
</reference>
<dbReference type="SUPFAM" id="SSF48452">
    <property type="entry name" value="TPR-like"/>
    <property type="match status" value="1"/>
</dbReference>
<gene>
    <name evidence="2" type="ORF">ACG04R_27325</name>
</gene>
<evidence type="ECO:0000313" key="3">
    <source>
        <dbReference type="Proteomes" id="UP001606134"/>
    </source>
</evidence>
<dbReference type="Gene3D" id="1.25.40.10">
    <property type="entry name" value="Tetratricopeptide repeat domain"/>
    <property type="match status" value="1"/>
</dbReference>
<sequence>MKLFRVLPLALAMLAGAAQAELLKDPQWQAWLDAGKSADLARAAQARAKAQPDDDQAAIALALAAIDDNDAARLEASIPALQACADKRPQAACSYALGRVYGQQAMTASVFKMPGLAARTKEQFVKAVEQDPALFEARSGLTQFYLMAPGFAGGSAAKARELAAEVQPRQPEQAKLLRALVAMNDKDWAGAERELASVRPGDDRTVARELRGEWSRLGFEFMEQKSLPKARGIFEALQRDYPAHAAGPYGLGRVLTEAGQPDEAVKALERARALEGAERLPIDHRLGQALIAKGDKVAARAALERFVQNKRANPRNLEEAKKLLAGLA</sequence>
<protein>
    <submittedName>
        <fullName evidence="2">Tetratricopeptide repeat protein</fullName>
    </submittedName>
</protein>
<evidence type="ECO:0000256" key="1">
    <source>
        <dbReference type="SAM" id="SignalP"/>
    </source>
</evidence>
<keyword evidence="1" id="KW-0732">Signal</keyword>
<dbReference type="Pfam" id="PF14559">
    <property type="entry name" value="TPR_19"/>
    <property type="match status" value="1"/>
</dbReference>
<feature type="chain" id="PRO_5046559634" evidence="1">
    <location>
        <begin position="21"/>
        <end position="328"/>
    </location>
</feature>
<name>A0ABW7HKJ9_9BURK</name>
<dbReference type="InterPro" id="IPR011990">
    <property type="entry name" value="TPR-like_helical_dom_sf"/>
</dbReference>
<feature type="signal peptide" evidence="1">
    <location>
        <begin position="1"/>
        <end position="20"/>
    </location>
</feature>
<dbReference type="RefSeq" id="WP_394417578.1">
    <property type="nucleotide sequence ID" value="NZ_JBIGIC010000022.1"/>
</dbReference>
<dbReference type="EMBL" id="JBIGIC010000022">
    <property type="protein sequence ID" value="MFG6490410.1"/>
    <property type="molecule type" value="Genomic_DNA"/>
</dbReference>
<organism evidence="2 3">
    <name type="scientific">Pelomonas candidula</name>
    <dbReference type="NCBI Taxonomy" id="3299025"/>
    <lineage>
        <taxon>Bacteria</taxon>
        <taxon>Pseudomonadati</taxon>
        <taxon>Pseudomonadota</taxon>
        <taxon>Betaproteobacteria</taxon>
        <taxon>Burkholderiales</taxon>
        <taxon>Sphaerotilaceae</taxon>
        <taxon>Roseateles</taxon>
    </lineage>
</organism>
<evidence type="ECO:0000313" key="2">
    <source>
        <dbReference type="EMBL" id="MFG6490410.1"/>
    </source>
</evidence>